<evidence type="ECO:0000256" key="6">
    <source>
        <dbReference type="PIRSR" id="PIRSR000193-1"/>
    </source>
</evidence>
<feature type="binding site" evidence="6">
    <location>
        <begin position="69"/>
        <end position="72"/>
    </location>
    <ligand>
        <name>NADP(+)</name>
        <dbReference type="ChEBI" id="CHEBI:58349"/>
    </ligand>
</feature>
<feature type="domain" description="Pyrroline-5-carboxylate reductase catalytic N-terminal" evidence="7">
    <location>
        <begin position="2"/>
        <end position="99"/>
    </location>
</feature>
<evidence type="ECO:0000259" key="8">
    <source>
        <dbReference type="Pfam" id="PF14748"/>
    </source>
</evidence>
<dbReference type="PIRSF" id="PIRSF000193">
    <property type="entry name" value="Pyrrol-5-carb_rd"/>
    <property type="match status" value="1"/>
</dbReference>
<gene>
    <name evidence="4 9" type="primary">proC</name>
    <name evidence="9" type="ORF">H9977_10685</name>
</gene>
<dbReference type="Gene3D" id="3.40.50.720">
    <property type="entry name" value="NAD(P)-binding Rossmann-like Domain"/>
    <property type="match status" value="1"/>
</dbReference>
<evidence type="ECO:0000256" key="1">
    <source>
        <dbReference type="ARBA" id="ARBA00005525"/>
    </source>
</evidence>
<comment type="catalytic activity">
    <reaction evidence="4">
        <text>L-proline + NADP(+) = (S)-1-pyrroline-5-carboxylate + NADPH + 2 H(+)</text>
        <dbReference type="Rhea" id="RHEA:14109"/>
        <dbReference type="ChEBI" id="CHEBI:15378"/>
        <dbReference type="ChEBI" id="CHEBI:17388"/>
        <dbReference type="ChEBI" id="CHEBI:57783"/>
        <dbReference type="ChEBI" id="CHEBI:58349"/>
        <dbReference type="ChEBI" id="CHEBI:60039"/>
        <dbReference type="EC" id="1.5.1.2"/>
    </reaction>
</comment>
<comment type="subcellular location">
    <subcellularLocation>
        <location evidence="4">Cytoplasm</location>
    </subcellularLocation>
</comment>
<dbReference type="PANTHER" id="PTHR11645:SF0">
    <property type="entry name" value="PYRROLINE-5-CARBOXYLATE REDUCTASE 3"/>
    <property type="match status" value="1"/>
</dbReference>
<dbReference type="InterPro" id="IPR029036">
    <property type="entry name" value="P5CR_dimer"/>
</dbReference>
<evidence type="ECO:0000313" key="10">
    <source>
        <dbReference type="Proteomes" id="UP000886740"/>
    </source>
</evidence>
<keyword evidence="4" id="KW-0641">Proline biosynthesis</keyword>
<comment type="function">
    <text evidence="4">Catalyzes the reduction of 1-pyrroline-5-carboxylate (PCA) to L-proline.</text>
</comment>
<reference evidence="9" key="1">
    <citation type="journal article" date="2021" name="PeerJ">
        <title>Extensive microbial diversity within the chicken gut microbiome revealed by metagenomics and culture.</title>
        <authorList>
            <person name="Gilroy R."/>
            <person name="Ravi A."/>
            <person name="Getino M."/>
            <person name="Pursley I."/>
            <person name="Horton D.L."/>
            <person name="Alikhan N.F."/>
            <person name="Baker D."/>
            <person name="Gharbi K."/>
            <person name="Hall N."/>
            <person name="Watson M."/>
            <person name="Adriaenssens E.M."/>
            <person name="Foster-Nyarko E."/>
            <person name="Jarju S."/>
            <person name="Secka A."/>
            <person name="Antonio M."/>
            <person name="Oren A."/>
            <person name="Chaudhuri R.R."/>
            <person name="La Ragione R."/>
            <person name="Hildebrand F."/>
            <person name="Pallen M.J."/>
        </authorList>
    </citation>
    <scope>NUCLEOTIDE SEQUENCE</scope>
    <source>
        <strain evidence="9">ChiGjej6B6-14162</strain>
    </source>
</reference>
<dbReference type="SUPFAM" id="SSF51735">
    <property type="entry name" value="NAD(P)-binding Rossmann-fold domains"/>
    <property type="match status" value="1"/>
</dbReference>
<dbReference type="AlphaFoldDB" id="A0A9D1X9N4"/>
<keyword evidence="4" id="KW-0963">Cytoplasm</keyword>
<keyword evidence="2 4" id="KW-0521">NADP</keyword>
<protein>
    <recommendedName>
        <fullName evidence="4 5">Pyrroline-5-carboxylate reductase</fullName>
        <shortName evidence="4">P5C reductase</shortName>
        <shortName evidence="4">P5CR</shortName>
        <ecNumber evidence="4 5">1.5.1.2</ecNumber>
    </recommendedName>
    <alternativeName>
        <fullName evidence="4">PCA reductase</fullName>
    </alternativeName>
</protein>
<keyword evidence="3 4" id="KW-0560">Oxidoreductase</keyword>
<proteinExistence type="inferred from homology"/>
<feature type="binding site" evidence="6">
    <location>
        <position position="56"/>
    </location>
    <ligand>
        <name>NADPH</name>
        <dbReference type="ChEBI" id="CHEBI:57783"/>
    </ligand>
</feature>
<dbReference type="NCBIfam" id="TIGR00112">
    <property type="entry name" value="proC"/>
    <property type="match status" value="1"/>
</dbReference>
<evidence type="ECO:0000313" key="9">
    <source>
        <dbReference type="EMBL" id="HIX75482.1"/>
    </source>
</evidence>
<dbReference type="GO" id="GO:0055129">
    <property type="term" value="P:L-proline biosynthetic process"/>
    <property type="evidence" value="ECO:0007669"/>
    <property type="project" value="UniProtKB-UniRule"/>
</dbReference>
<dbReference type="EC" id="1.5.1.2" evidence="4 5"/>
<evidence type="ECO:0000256" key="3">
    <source>
        <dbReference type="ARBA" id="ARBA00023002"/>
    </source>
</evidence>
<dbReference type="GO" id="GO:0005737">
    <property type="term" value="C:cytoplasm"/>
    <property type="evidence" value="ECO:0007669"/>
    <property type="project" value="UniProtKB-SubCell"/>
</dbReference>
<comment type="caution">
    <text evidence="9">The sequence shown here is derived from an EMBL/GenBank/DDBJ whole genome shotgun (WGS) entry which is preliminary data.</text>
</comment>
<evidence type="ECO:0000256" key="4">
    <source>
        <dbReference type="HAMAP-Rule" id="MF_01925"/>
    </source>
</evidence>
<comment type="catalytic activity">
    <reaction evidence="4">
        <text>L-proline + NAD(+) = (S)-1-pyrroline-5-carboxylate + NADH + 2 H(+)</text>
        <dbReference type="Rhea" id="RHEA:14105"/>
        <dbReference type="ChEBI" id="CHEBI:15378"/>
        <dbReference type="ChEBI" id="CHEBI:17388"/>
        <dbReference type="ChEBI" id="CHEBI:57540"/>
        <dbReference type="ChEBI" id="CHEBI:57945"/>
        <dbReference type="ChEBI" id="CHEBI:60039"/>
        <dbReference type="EC" id="1.5.1.2"/>
    </reaction>
</comment>
<dbReference type="InterPro" id="IPR000304">
    <property type="entry name" value="Pyrroline-COOH_reductase"/>
</dbReference>
<keyword evidence="4" id="KW-0028">Amino-acid biosynthesis</keyword>
<reference evidence="9" key="2">
    <citation type="submission" date="2021-04" db="EMBL/GenBank/DDBJ databases">
        <authorList>
            <person name="Gilroy R."/>
        </authorList>
    </citation>
    <scope>NUCLEOTIDE SEQUENCE</scope>
    <source>
        <strain evidence="9">ChiGjej6B6-14162</strain>
    </source>
</reference>
<dbReference type="Pfam" id="PF14748">
    <property type="entry name" value="P5CR_dimer"/>
    <property type="match status" value="1"/>
</dbReference>
<dbReference type="SUPFAM" id="SSF48179">
    <property type="entry name" value="6-phosphogluconate dehydrogenase C-terminal domain-like"/>
    <property type="match status" value="1"/>
</dbReference>
<comment type="similarity">
    <text evidence="1 4">Belongs to the pyrroline-5-carboxylate reductase family.</text>
</comment>
<dbReference type="HAMAP" id="MF_01925">
    <property type="entry name" value="P5C_reductase"/>
    <property type="match status" value="1"/>
</dbReference>
<dbReference type="Gene3D" id="1.10.3730.10">
    <property type="entry name" value="ProC C-terminal domain-like"/>
    <property type="match status" value="1"/>
</dbReference>
<sequence>MRITIIGSGNMGGAIALGLAKGTIVKASDITCTARSEETLARLKAANAALNVTTDNRAAVRTADWVILAVKPWLVESVIREIRPALDLERQVILSVAAGITLAQLEEFLSKRKMDEELIDPRIIRVMPNTAIAVGSSMTFICEQRARQEEIDLALRLFNELGHAMLIEEKQMDAAMALASCGIAYALRYIRAAMAGGVELGIRPREAQEIVSYTVKGAADLLLANGSHPETEIDKVTTPGGITIKGLNEMEAAGFTSAVIRGLKASK</sequence>
<feature type="binding site" evidence="6">
    <location>
        <begin position="6"/>
        <end position="11"/>
    </location>
    <ligand>
        <name>NADP(+)</name>
        <dbReference type="ChEBI" id="CHEBI:58349"/>
    </ligand>
</feature>
<comment type="pathway">
    <text evidence="4">Amino-acid biosynthesis; L-proline biosynthesis; L-proline from L-glutamate 5-semialdehyde: step 1/1.</text>
</comment>
<organism evidence="9 10">
    <name type="scientific">Candidatus Parabacteroides intestinipullorum</name>
    <dbReference type="NCBI Taxonomy" id="2838723"/>
    <lineage>
        <taxon>Bacteria</taxon>
        <taxon>Pseudomonadati</taxon>
        <taxon>Bacteroidota</taxon>
        <taxon>Bacteroidia</taxon>
        <taxon>Bacteroidales</taxon>
        <taxon>Tannerellaceae</taxon>
        <taxon>Parabacteroides</taxon>
    </lineage>
</organism>
<dbReference type="InterPro" id="IPR036291">
    <property type="entry name" value="NAD(P)-bd_dom_sf"/>
</dbReference>
<evidence type="ECO:0000259" key="7">
    <source>
        <dbReference type="Pfam" id="PF03807"/>
    </source>
</evidence>
<evidence type="ECO:0000256" key="5">
    <source>
        <dbReference type="NCBIfam" id="TIGR00112"/>
    </source>
</evidence>
<name>A0A9D1X9N4_9BACT</name>
<dbReference type="InterPro" id="IPR028939">
    <property type="entry name" value="P5C_Rdtase_cat_N"/>
</dbReference>
<feature type="domain" description="Pyrroline-5-carboxylate reductase dimerisation" evidence="8">
    <location>
        <begin position="169"/>
        <end position="266"/>
    </location>
</feature>
<evidence type="ECO:0000256" key="2">
    <source>
        <dbReference type="ARBA" id="ARBA00022857"/>
    </source>
</evidence>
<dbReference type="PANTHER" id="PTHR11645">
    <property type="entry name" value="PYRROLINE-5-CARBOXYLATE REDUCTASE"/>
    <property type="match status" value="1"/>
</dbReference>
<dbReference type="GO" id="GO:0004735">
    <property type="term" value="F:pyrroline-5-carboxylate reductase activity"/>
    <property type="evidence" value="ECO:0007669"/>
    <property type="project" value="UniProtKB-UniRule"/>
</dbReference>
<dbReference type="EMBL" id="DXEL01000072">
    <property type="protein sequence ID" value="HIX75482.1"/>
    <property type="molecule type" value="Genomic_DNA"/>
</dbReference>
<accession>A0A9D1X9N4</accession>
<dbReference type="InterPro" id="IPR008927">
    <property type="entry name" value="6-PGluconate_DH-like_C_sf"/>
</dbReference>
<dbReference type="Pfam" id="PF03807">
    <property type="entry name" value="F420_oxidored"/>
    <property type="match status" value="1"/>
</dbReference>
<dbReference type="Proteomes" id="UP000886740">
    <property type="component" value="Unassembled WGS sequence"/>
</dbReference>